<dbReference type="RefSeq" id="XP_005708550.1">
    <property type="nucleotide sequence ID" value="XM_005708493.1"/>
</dbReference>
<keyword evidence="1" id="KW-1133">Transmembrane helix</keyword>
<dbReference type="Gramene" id="EME32030">
    <property type="protein sequence ID" value="EME32030"/>
    <property type="gene ID" value="Gasu_07760"/>
</dbReference>
<proteinExistence type="predicted"/>
<name>M2X694_GALSU</name>
<feature type="transmembrane region" description="Helical" evidence="1">
    <location>
        <begin position="461"/>
        <end position="481"/>
    </location>
</feature>
<feature type="transmembrane region" description="Helical" evidence="1">
    <location>
        <begin position="417"/>
        <end position="440"/>
    </location>
</feature>
<feature type="transmembrane region" description="Helical" evidence="1">
    <location>
        <begin position="329"/>
        <end position="354"/>
    </location>
</feature>
<dbReference type="AlphaFoldDB" id="M2X694"/>
<evidence type="ECO:0000313" key="3">
    <source>
        <dbReference type="Proteomes" id="UP000030680"/>
    </source>
</evidence>
<feature type="transmembrane region" description="Helical" evidence="1">
    <location>
        <begin position="229"/>
        <end position="247"/>
    </location>
</feature>
<evidence type="ECO:0000313" key="2">
    <source>
        <dbReference type="EMBL" id="EME32030.1"/>
    </source>
</evidence>
<reference evidence="3" key="1">
    <citation type="journal article" date="2013" name="Science">
        <title>Gene transfer from bacteria and archaea facilitated evolution of an extremophilic eukaryote.</title>
        <authorList>
            <person name="Schonknecht G."/>
            <person name="Chen W.H."/>
            <person name="Ternes C.M."/>
            <person name="Barbier G.G."/>
            <person name="Shrestha R.P."/>
            <person name="Stanke M."/>
            <person name="Brautigam A."/>
            <person name="Baker B.J."/>
            <person name="Banfield J.F."/>
            <person name="Garavito R.M."/>
            <person name="Carr K."/>
            <person name="Wilkerson C."/>
            <person name="Rensing S.A."/>
            <person name="Gagneul D."/>
            <person name="Dickenson N.E."/>
            <person name="Oesterhelt C."/>
            <person name="Lercher M.J."/>
            <person name="Weber A.P."/>
        </authorList>
    </citation>
    <scope>NUCLEOTIDE SEQUENCE [LARGE SCALE GENOMIC DNA]</scope>
    <source>
        <strain evidence="3">074W</strain>
    </source>
</reference>
<dbReference type="KEGG" id="gsl:Gasu_07760"/>
<keyword evidence="1" id="KW-0812">Transmembrane</keyword>
<accession>M2X694</accession>
<dbReference type="GeneID" id="17090633"/>
<feature type="transmembrane region" description="Helical" evidence="1">
    <location>
        <begin position="196"/>
        <end position="217"/>
    </location>
</feature>
<feature type="transmembrane region" description="Helical" evidence="1">
    <location>
        <begin position="375"/>
        <end position="405"/>
    </location>
</feature>
<feature type="transmembrane region" description="Helical" evidence="1">
    <location>
        <begin position="496"/>
        <end position="514"/>
    </location>
</feature>
<evidence type="ECO:0000256" key="1">
    <source>
        <dbReference type="SAM" id="Phobius"/>
    </source>
</evidence>
<dbReference type="Proteomes" id="UP000030680">
    <property type="component" value="Unassembled WGS sequence"/>
</dbReference>
<keyword evidence="3" id="KW-1185">Reference proteome</keyword>
<organism evidence="2 3">
    <name type="scientific">Galdieria sulphuraria</name>
    <name type="common">Red alga</name>
    <dbReference type="NCBI Taxonomy" id="130081"/>
    <lineage>
        <taxon>Eukaryota</taxon>
        <taxon>Rhodophyta</taxon>
        <taxon>Bangiophyceae</taxon>
        <taxon>Galdieriales</taxon>
        <taxon>Galdieriaceae</taxon>
        <taxon>Galdieria</taxon>
    </lineage>
</organism>
<keyword evidence="1" id="KW-0472">Membrane</keyword>
<feature type="transmembrane region" description="Helical" evidence="1">
    <location>
        <begin position="111"/>
        <end position="132"/>
    </location>
</feature>
<feature type="transmembrane region" description="Helical" evidence="1">
    <location>
        <begin position="268"/>
        <end position="292"/>
    </location>
</feature>
<dbReference type="EMBL" id="KB454488">
    <property type="protein sequence ID" value="EME32030.1"/>
    <property type="molecule type" value="Genomic_DNA"/>
</dbReference>
<protein>
    <submittedName>
        <fullName evidence="2">Uncharacterized protein</fullName>
    </submittedName>
</protein>
<gene>
    <name evidence="2" type="ORF">Gasu_07760</name>
</gene>
<dbReference type="OrthoDB" id="10394187at2759"/>
<sequence length="534" mass="62267">MVHSAKEKLKKLPYIQEDLEQGFLESSMSRRRFSRLSSKTQLNFQTTLTGSSNTSNCKGEAMNSNNTFSYSTNIYQLFYSFLIFLKTLHHNYSLTSNQNPFCKDNYSKLKYLVLFLSFEFNMTASYCVSSVASNYRRTMLLELSTYRIVQGLNISSFLVSFIASIMLFTAVISMIREKQQTTTPLLQLEKMKTSTFLIGAEQMSHVLLFLSCFHFTVEMNHNRIERNDHFGLIAFTGGFVIAALFVHKTISSLLRHSFWPIMEFSPTWLSFLVSVFNIFSDTNIMFHSIIVWEGNLQESWLLLPISTWYDTHDHFNYHSMLQQLGSLTLSMLIAFLLEVMKIGLLVRWQVCFVMTSYLSRFGDKTTLRSEWISHLFYRCLIVASWMGWSMILSLTLGTASFVSVISDYPFTMSWSSFFSIFLSYLSHWITILIYAVMIFAHQISPRMSCSSGATQYKWSKLKWLFVSFCIFLSSHPITRYFLMSWFPALFSTFKELLWITTKVIPFCYLSFILYDEAKPFIYLSFTSRQHSLLL</sequence>
<feature type="transmembrane region" description="Helical" evidence="1">
    <location>
        <begin position="152"/>
        <end position="175"/>
    </location>
</feature>